<keyword evidence="6" id="KW-1185">Reference proteome</keyword>
<dbReference type="PROSITE" id="PS51987">
    <property type="entry name" value="GS_CATALYTIC"/>
    <property type="match status" value="1"/>
</dbReference>
<dbReference type="PANTHER" id="PTHR43785:SF12">
    <property type="entry name" value="TYPE-1 GLUTAMINE SYNTHETASE 2"/>
    <property type="match status" value="1"/>
</dbReference>
<dbReference type="InterPro" id="IPR036651">
    <property type="entry name" value="Gln_synt_N_sf"/>
</dbReference>
<gene>
    <name evidence="5" type="ORF">QU481_18885</name>
</gene>
<dbReference type="Gene3D" id="3.10.20.70">
    <property type="entry name" value="Glutamine synthetase, N-terminal domain"/>
    <property type="match status" value="1"/>
</dbReference>
<dbReference type="Gene3D" id="3.30.590.10">
    <property type="entry name" value="Glutamine synthetase/guanido kinase, catalytic domain"/>
    <property type="match status" value="1"/>
</dbReference>
<evidence type="ECO:0000256" key="1">
    <source>
        <dbReference type="ARBA" id="ARBA00022598"/>
    </source>
</evidence>
<dbReference type="Pfam" id="PF00120">
    <property type="entry name" value="Gln-synt_C"/>
    <property type="match status" value="1"/>
</dbReference>
<comment type="similarity">
    <text evidence="2 3">Belongs to the glutamine synthetase family.</text>
</comment>
<feature type="domain" description="GS catalytic" evidence="4">
    <location>
        <begin position="118"/>
        <end position="455"/>
    </location>
</feature>
<dbReference type="Proteomes" id="UP001168540">
    <property type="component" value="Unassembled WGS sequence"/>
</dbReference>
<name>A0ABT7XTP1_9NEIS</name>
<dbReference type="PANTHER" id="PTHR43785">
    <property type="entry name" value="GAMMA-GLUTAMYLPUTRESCINE SYNTHETASE"/>
    <property type="match status" value="1"/>
</dbReference>
<evidence type="ECO:0000256" key="3">
    <source>
        <dbReference type="RuleBase" id="RU000384"/>
    </source>
</evidence>
<dbReference type="EMBL" id="JAUEDK010000046">
    <property type="protein sequence ID" value="MDN0076914.1"/>
    <property type="molecule type" value="Genomic_DNA"/>
</dbReference>
<dbReference type="SMART" id="SM01230">
    <property type="entry name" value="Gln-synt_C"/>
    <property type="match status" value="1"/>
</dbReference>
<dbReference type="SUPFAM" id="SSF55931">
    <property type="entry name" value="Glutamine synthetase/guanido kinase"/>
    <property type="match status" value="1"/>
</dbReference>
<dbReference type="RefSeq" id="WP_289831549.1">
    <property type="nucleotide sequence ID" value="NZ_JAUEDK010000046.1"/>
</dbReference>
<reference evidence="5" key="1">
    <citation type="submission" date="2023-06" db="EMBL/GenBank/DDBJ databases">
        <authorList>
            <person name="Zhang S."/>
        </authorList>
    </citation>
    <scope>NUCLEOTIDE SEQUENCE</scope>
    <source>
        <strain evidence="5">SG2303</strain>
    </source>
</reference>
<evidence type="ECO:0000259" key="4">
    <source>
        <dbReference type="PROSITE" id="PS51987"/>
    </source>
</evidence>
<dbReference type="InterPro" id="IPR008146">
    <property type="entry name" value="Gln_synth_cat_dom"/>
</dbReference>
<accession>A0ABT7XTP1</accession>
<keyword evidence="1" id="KW-0436">Ligase</keyword>
<proteinExistence type="inferred from homology"/>
<evidence type="ECO:0000313" key="5">
    <source>
        <dbReference type="EMBL" id="MDN0076914.1"/>
    </source>
</evidence>
<dbReference type="InterPro" id="IPR014746">
    <property type="entry name" value="Gln_synth/guanido_kin_cat_dom"/>
</dbReference>
<sequence length="455" mass="50853">MEAHKVRTADDLRTLIQERNLKQIKVGLYDIDGVMAGKYMSHDKFLSALDGGFGFCDVVFGWDVGDKLYDNTKLTGWQRGYADAQVRIIPESCRELPLEDNMILVQGEVVGRLEGLCPRGLLRRVVERAGSMGFEPMAGIEYEFLVADESNSALLDRSYQDIKPLGHGAFGYSVLRNSVNTEFYQGLMQLCEAMNMPLEGFHEETGPGQLEAALGVDKALQAADNAALFKTFAKVLAQKQGRTCSFMAKWHQDYSGQGGHIHISLKNRAGDNAFYDPSQPGNISRTMRHFIGGMQALMPQIACMAAPTINSFRRLVPGYWAPTSALWGIDNRTVSLRAIPGSNKSQRVEYRLPGADSNPYLALASALAAGLYGIEHEIEPDAPITGNGYLLDAPPERRLPRSLWEAAQQLKHSAVARDWLGDDFVEHFAATREWEEREFQRHVTDWELNRYFEII</sequence>
<evidence type="ECO:0000256" key="2">
    <source>
        <dbReference type="PROSITE-ProRule" id="PRU01331"/>
    </source>
</evidence>
<protein>
    <submittedName>
        <fullName evidence="5">Glutamine synthetase</fullName>
    </submittedName>
</protein>
<organism evidence="5 6">
    <name type="scientific">Crenobacter oryzisoli</name>
    <dbReference type="NCBI Taxonomy" id="3056844"/>
    <lineage>
        <taxon>Bacteria</taxon>
        <taxon>Pseudomonadati</taxon>
        <taxon>Pseudomonadota</taxon>
        <taxon>Betaproteobacteria</taxon>
        <taxon>Neisseriales</taxon>
        <taxon>Neisseriaceae</taxon>
        <taxon>Crenobacter</taxon>
    </lineage>
</organism>
<evidence type="ECO:0000313" key="6">
    <source>
        <dbReference type="Proteomes" id="UP001168540"/>
    </source>
</evidence>
<comment type="caution">
    <text evidence="5">The sequence shown here is derived from an EMBL/GenBank/DDBJ whole genome shotgun (WGS) entry which is preliminary data.</text>
</comment>